<accession>K3WW61</accession>
<evidence type="ECO:0008006" key="3">
    <source>
        <dbReference type="Google" id="ProtNLM"/>
    </source>
</evidence>
<proteinExistence type="predicted"/>
<evidence type="ECO:0000313" key="2">
    <source>
        <dbReference type="Proteomes" id="UP000019132"/>
    </source>
</evidence>
<dbReference type="OMA" id="GCNNDAF"/>
<sequence>MAMRRAPLHWRRCFATAAAQRRGSSRAKGLNLTQYVSPLLLRLHPDTIQRHSLSCAQENEQAMKQLNQFLEVASSGCNNDTYNARKQVLSMAAARFDDANSPIRFPLRFHIPMPTEDDKSGLAAVQYVIEVPGILVRRTLANSARSSRQQDPSTALHAPFAREWQRLTKRILKDLFSVAEIPLVTELEDGTTRSTQLAIWLDEEESPEAQYGVNVAAHNRQKFKEHDQFDEMFHGMLTKEKNIVFSTTTGMEDGPTDQHAVLMSLISERVCLPKLDNAEQKQIVFNWIANFLLMHFMELRLHSLVWNKITLLVSMEEELKTPEVLWDQEQPEQGMGILIPAGMEAPELVDFLNSKLR</sequence>
<evidence type="ECO:0000313" key="1">
    <source>
        <dbReference type="EnsemblProtists" id="PYU1_T009209"/>
    </source>
</evidence>
<dbReference type="eggNOG" id="ENOG502RXB5">
    <property type="taxonomic scope" value="Eukaryota"/>
</dbReference>
<dbReference type="HOGENOM" id="CLU_024098_1_0_1"/>
<dbReference type="AlphaFoldDB" id="K3WW61"/>
<dbReference type="STRING" id="431595.K3WW61"/>
<name>K3WW61_GLOUD</name>
<dbReference type="EnsemblProtists" id="PYU1_T009209">
    <property type="protein sequence ID" value="PYU1_T009209"/>
    <property type="gene ID" value="PYU1_G009191"/>
</dbReference>
<reference evidence="2" key="2">
    <citation type="submission" date="2010-04" db="EMBL/GenBank/DDBJ databases">
        <authorList>
            <person name="Buell R."/>
            <person name="Hamilton J."/>
            <person name="Hostetler J."/>
        </authorList>
    </citation>
    <scope>NUCLEOTIDE SEQUENCE [LARGE SCALE GENOMIC DNA]</scope>
    <source>
        <strain evidence="2">DAOM:BR144</strain>
    </source>
</reference>
<dbReference type="InParanoid" id="K3WW61"/>
<dbReference type="VEuPathDB" id="FungiDB:PYU1_G009191"/>
<dbReference type="Proteomes" id="UP000019132">
    <property type="component" value="Unassembled WGS sequence"/>
</dbReference>
<reference evidence="2" key="1">
    <citation type="journal article" date="2010" name="Genome Biol.">
        <title>Genome sequence of the necrotrophic plant pathogen Pythium ultimum reveals original pathogenicity mechanisms and effector repertoire.</title>
        <authorList>
            <person name="Levesque C.A."/>
            <person name="Brouwer H."/>
            <person name="Cano L."/>
            <person name="Hamilton J.P."/>
            <person name="Holt C."/>
            <person name="Huitema E."/>
            <person name="Raffaele S."/>
            <person name="Robideau G.P."/>
            <person name="Thines M."/>
            <person name="Win J."/>
            <person name="Zerillo M.M."/>
            <person name="Beakes G.W."/>
            <person name="Boore J.L."/>
            <person name="Busam D."/>
            <person name="Dumas B."/>
            <person name="Ferriera S."/>
            <person name="Fuerstenberg S.I."/>
            <person name="Gachon C.M."/>
            <person name="Gaulin E."/>
            <person name="Govers F."/>
            <person name="Grenville-Briggs L."/>
            <person name="Horner N."/>
            <person name="Hostetler J."/>
            <person name="Jiang R.H."/>
            <person name="Johnson J."/>
            <person name="Krajaejun T."/>
            <person name="Lin H."/>
            <person name="Meijer H.J."/>
            <person name="Moore B."/>
            <person name="Morris P."/>
            <person name="Phuntmart V."/>
            <person name="Puiu D."/>
            <person name="Shetty J."/>
            <person name="Stajich J.E."/>
            <person name="Tripathy S."/>
            <person name="Wawra S."/>
            <person name="van West P."/>
            <person name="Whitty B.R."/>
            <person name="Coutinho P.M."/>
            <person name="Henrissat B."/>
            <person name="Martin F."/>
            <person name="Thomas P.D."/>
            <person name="Tyler B.M."/>
            <person name="De Vries R.P."/>
            <person name="Kamoun S."/>
            <person name="Yandell M."/>
            <person name="Tisserat N."/>
            <person name="Buell C.R."/>
        </authorList>
    </citation>
    <scope>NUCLEOTIDE SEQUENCE</scope>
    <source>
        <strain evidence="2">DAOM:BR144</strain>
    </source>
</reference>
<keyword evidence="2" id="KW-1185">Reference proteome</keyword>
<organism evidence="1 2">
    <name type="scientific">Globisporangium ultimum (strain ATCC 200006 / CBS 805.95 / DAOM BR144)</name>
    <name type="common">Pythium ultimum</name>
    <dbReference type="NCBI Taxonomy" id="431595"/>
    <lineage>
        <taxon>Eukaryota</taxon>
        <taxon>Sar</taxon>
        <taxon>Stramenopiles</taxon>
        <taxon>Oomycota</taxon>
        <taxon>Peronosporomycetes</taxon>
        <taxon>Pythiales</taxon>
        <taxon>Pythiaceae</taxon>
        <taxon>Globisporangium</taxon>
    </lineage>
</organism>
<reference evidence="1" key="3">
    <citation type="submission" date="2015-02" db="UniProtKB">
        <authorList>
            <consortium name="EnsemblProtists"/>
        </authorList>
    </citation>
    <scope>IDENTIFICATION</scope>
    <source>
        <strain evidence="1">DAOM BR144</strain>
    </source>
</reference>
<protein>
    <recommendedName>
        <fullName evidence="3">DUF4460 domain-containing protein</fullName>
    </recommendedName>
</protein>
<dbReference type="EMBL" id="GL376632">
    <property type="status" value="NOT_ANNOTATED_CDS"/>
    <property type="molecule type" value="Genomic_DNA"/>
</dbReference>